<sequence>MINIESLEGNSARTNPELHRIIEYKNIGDLIRAKAELVTNNINRNENYKNLDLFSQYKKLHSLRLSNGSVTNDSRLVLLQLLTSMKTCAGVETAQGKLCINFVSAGISKNIQSGGTIPWETRLGREENNFEFSGIDKPIHRFEIVEYIRTYNKITWNFGSSFRVLENIYISTCPIFEGAHG</sequence>
<accession>A0A7R8HBQ1</accession>
<name>A0A7R8HBQ1_LEPSM</name>
<dbReference type="EMBL" id="HG994586">
    <property type="protein sequence ID" value="CAF2991419.1"/>
    <property type="molecule type" value="Genomic_DNA"/>
</dbReference>
<evidence type="ECO:0000313" key="2">
    <source>
        <dbReference type="Proteomes" id="UP000675881"/>
    </source>
</evidence>
<protein>
    <submittedName>
        <fullName evidence="1">(salmon louse) hypothetical protein</fullName>
    </submittedName>
</protein>
<proteinExistence type="predicted"/>
<evidence type="ECO:0000313" key="1">
    <source>
        <dbReference type="EMBL" id="CAF2991419.1"/>
    </source>
</evidence>
<gene>
    <name evidence="1" type="ORF">LSAA_13393</name>
</gene>
<organism evidence="1 2">
    <name type="scientific">Lepeophtheirus salmonis</name>
    <name type="common">Salmon louse</name>
    <name type="synonym">Caligus salmonis</name>
    <dbReference type="NCBI Taxonomy" id="72036"/>
    <lineage>
        <taxon>Eukaryota</taxon>
        <taxon>Metazoa</taxon>
        <taxon>Ecdysozoa</taxon>
        <taxon>Arthropoda</taxon>
        <taxon>Crustacea</taxon>
        <taxon>Multicrustacea</taxon>
        <taxon>Hexanauplia</taxon>
        <taxon>Copepoda</taxon>
        <taxon>Siphonostomatoida</taxon>
        <taxon>Caligidae</taxon>
        <taxon>Lepeophtheirus</taxon>
    </lineage>
</organism>
<reference evidence="1" key="1">
    <citation type="submission" date="2021-02" db="EMBL/GenBank/DDBJ databases">
        <authorList>
            <person name="Bekaert M."/>
        </authorList>
    </citation>
    <scope>NUCLEOTIDE SEQUENCE</scope>
    <source>
        <strain evidence="1">IoA-00</strain>
    </source>
</reference>
<dbReference type="Proteomes" id="UP000675881">
    <property type="component" value="Chromosome 7"/>
</dbReference>
<dbReference type="AlphaFoldDB" id="A0A7R8HBQ1"/>
<keyword evidence="2" id="KW-1185">Reference proteome</keyword>